<dbReference type="EMBL" id="CP006877">
    <property type="protein sequence ID" value="AJD41759.1"/>
    <property type="molecule type" value="Genomic_DNA"/>
</dbReference>
<accession>A0A0B4X1D2</accession>
<keyword evidence="2" id="KW-1185">Reference proteome</keyword>
<dbReference type="AlphaFoldDB" id="A0A0B4X1D2"/>
<evidence type="ECO:0000313" key="1">
    <source>
        <dbReference type="EMBL" id="AJD41759.1"/>
    </source>
</evidence>
<dbReference type="HOGENOM" id="CLU_166168_0_0_5"/>
<dbReference type="Proteomes" id="UP000031368">
    <property type="component" value="Chromosome"/>
</dbReference>
<protein>
    <submittedName>
        <fullName evidence="1">Uncharacterized protein</fullName>
    </submittedName>
</protein>
<gene>
    <name evidence="1" type="ORF">RGR602_CH02434</name>
</gene>
<reference evidence="1 2" key="1">
    <citation type="submission" date="2013-11" db="EMBL/GenBank/DDBJ databases">
        <title>Complete genome sequence of Rhizobium gallicum bv. gallicum R602.</title>
        <authorList>
            <person name="Bustos P."/>
            <person name="Santamaria R.I."/>
            <person name="Lozano L."/>
            <person name="Acosta J.L."/>
            <person name="Ormeno-Orrillo E."/>
            <person name="Rogel M.A."/>
            <person name="Romero D."/>
            <person name="Cevallos M.A."/>
            <person name="Martinez-Romero E."/>
            <person name="Gonzalez V."/>
        </authorList>
    </citation>
    <scope>NUCLEOTIDE SEQUENCE [LARGE SCALE GENOMIC DNA]</scope>
    <source>
        <strain evidence="1 2">R602</strain>
    </source>
</reference>
<organism evidence="1 2">
    <name type="scientific">Rhizobium gallicum bv. gallicum R602sp</name>
    <dbReference type="NCBI Taxonomy" id="1041138"/>
    <lineage>
        <taxon>Bacteria</taxon>
        <taxon>Pseudomonadati</taxon>
        <taxon>Pseudomonadota</taxon>
        <taxon>Alphaproteobacteria</taxon>
        <taxon>Hyphomicrobiales</taxon>
        <taxon>Rhizobiaceae</taxon>
        <taxon>Rhizobium/Agrobacterium group</taxon>
        <taxon>Rhizobium</taxon>
    </lineage>
</organism>
<dbReference type="KEGG" id="rga:RGR602_CH02434"/>
<name>A0A0B4X1D2_9HYPH</name>
<evidence type="ECO:0000313" key="2">
    <source>
        <dbReference type="Proteomes" id="UP000031368"/>
    </source>
</evidence>
<proteinExistence type="predicted"/>
<sequence length="99" mass="10596">MIFSAISQVGKGIAMNRITLPAAALGAVVASWASANDYHDLKKGEYQIPGHPYKSAENCQRTAPVGKFDRWCDIPLLGFRNFTDPTIIVQSGGIGGFGL</sequence>